<name>A0A5C6B254_9PLAN</name>
<protein>
    <submittedName>
        <fullName evidence="2">Uncharacterized protein</fullName>
    </submittedName>
</protein>
<comment type="caution">
    <text evidence="2">The sequence shown here is derived from an EMBL/GenBank/DDBJ whole genome shotgun (WGS) entry which is preliminary data.</text>
</comment>
<accession>A0A5C6B254</accession>
<dbReference type="RefSeq" id="WP_146374397.1">
    <property type="nucleotide sequence ID" value="NZ_SJPP01000004.1"/>
</dbReference>
<evidence type="ECO:0000313" key="3">
    <source>
        <dbReference type="Proteomes" id="UP000320735"/>
    </source>
</evidence>
<organism evidence="2 3">
    <name type="scientific">Symmachiella macrocystis</name>
    <dbReference type="NCBI Taxonomy" id="2527985"/>
    <lineage>
        <taxon>Bacteria</taxon>
        <taxon>Pseudomonadati</taxon>
        <taxon>Planctomycetota</taxon>
        <taxon>Planctomycetia</taxon>
        <taxon>Planctomycetales</taxon>
        <taxon>Planctomycetaceae</taxon>
        <taxon>Symmachiella</taxon>
    </lineage>
</organism>
<keyword evidence="1" id="KW-0175">Coiled coil</keyword>
<evidence type="ECO:0000256" key="1">
    <source>
        <dbReference type="SAM" id="Coils"/>
    </source>
</evidence>
<sequence>MKNNHKQKLATSRRRGAAPIELVLCLPFLVGALAVIFTLASAGLTKSQSAVSARHNAWRERNNEWQDSPTYTQTNSSVAGTGALGVILALGPGYATNAGLLEGNDSRSVAVAHPGYESQNLTTDANHFVLGGAWDHRRVPSTDRGRLVPSNLFTSLPFDGMPDMSGFADLLSADLIANVGSLLDGSDVLDALTQGKADAVKKIVELKEKIEDLKKQIEELKDADPPDWGQIQALQQQIQELYNQISEIQDAMGELDNFGNQLPI</sequence>
<dbReference type="AlphaFoldDB" id="A0A5C6B254"/>
<evidence type="ECO:0000313" key="2">
    <source>
        <dbReference type="EMBL" id="TWU05316.1"/>
    </source>
</evidence>
<reference evidence="2 3" key="1">
    <citation type="submission" date="2019-02" db="EMBL/GenBank/DDBJ databases">
        <title>Deep-cultivation of Planctomycetes and their phenomic and genomic characterization uncovers novel biology.</title>
        <authorList>
            <person name="Wiegand S."/>
            <person name="Jogler M."/>
            <person name="Boedeker C."/>
            <person name="Pinto D."/>
            <person name="Vollmers J."/>
            <person name="Rivas-Marin E."/>
            <person name="Kohn T."/>
            <person name="Peeters S.H."/>
            <person name="Heuer A."/>
            <person name="Rast P."/>
            <person name="Oberbeckmann S."/>
            <person name="Bunk B."/>
            <person name="Jeske O."/>
            <person name="Meyerdierks A."/>
            <person name="Storesund J.E."/>
            <person name="Kallscheuer N."/>
            <person name="Luecker S."/>
            <person name="Lage O.M."/>
            <person name="Pohl T."/>
            <person name="Merkel B.J."/>
            <person name="Hornburger P."/>
            <person name="Mueller R.-W."/>
            <person name="Bruemmer F."/>
            <person name="Labrenz M."/>
            <person name="Spormann A.M."/>
            <person name="Op Den Camp H."/>
            <person name="Overmann J."/>
            <person name="Amann R."/>
            <person name="Jetten M.S.M."/>
            <person name="Mascher T."/>
            <person name="Medema M.H."/>
            <person name="Devos D.P."/>
            <person name="Kaster A.-K."/>
            <person name="Ovreas L."/>
            <person name="Rohde M."/>
            <person name="Galperin M.Y."/>
            <person name="Jogler C."/>
        </authorList>
    </citation>
    <scope>NUCLEOTIDE SEQUENCE [LARGE SCALE GENOMIC DNA]</scope>
    <source>
        <strain evidence="2 3">CA54</strain>
    </source>
</reference>
<keyword evidence="3" id="KW-1185">Reference proteome</keyword>
<gene>
    <name evidence="2" type="ORF">CA54_60040</name>
</gene>
<feature type="coiled-coil region" evidence="1">
    <location>
        <begin position="189"/>
        <end position="251"/>
    </location>
</feature>
<proteinExistence type="predicted"/>
<dbReference type="SUPFAM" id="SSF46966">
    <property type="entry name" value="Spectrin repeat"/>
    <property type="match status" value="1"/>
</dbReference>
<dbReference type="Gene3D" id="1.20.120.1490">
    <property type="match status" value="1"/>
</dbReference>
<dbReference type="OrthoDB" id="9890084at2"/>
<dbReference type="EMBL" id="SJPP01000004">
    <property type="protein sequence ID" value="TWU05316.1"/>
    <property type="molecule type" value="Genomic_DNA"/>
</dbReference>
<dbReference type="Proteomes" id="UP000320735">
    <property type="component" value="Unassembled WGS sequence"/>
</dbReference>